<keyword evidence="4" id="KW-0732">Signal</keyword>
<evidence type="ECO:0000256" key="2">
    <source>
        <dbReference type="ARBA" id="ARBA00008520"/>
    </source>
</evidence>
<evidence type="ECO:0000256" key="3">
    <source>
        <dbReference type="ARBA" id="ARBA00022448"/>
    </source>
</evidence>
<name>A0A7H1N6F9_9PROT</name>
<gene>
    <name evidence="5" type="ORF">HQ394_12035</name>
</gene>
<proteinExistence type="inferred from homology"/>
<dbReference type="EMBL" id="CP053923">
    <property type="protein sequence ID" value="QNT71295.1"/>
    <property type="molecule type" value="Genomic_DNA"/>
</dbReference>
<evidence type="ECO:0000256" key="4">
    <source>
        <dbReference type="ARBA" id="ARBA00022729"/>
    </source>
</evidence>
<dbReference type="AlphaFoldDB" id="A0A7H1N6F9"/>
<dbReference type="Pfam" id="PF13416">
    <property type="entry name" value="SBP_bac_8"/>
    <property type="match status" value="1"/>
</dbReference>
<comment type="subcellular location">
    <subcellularLocation>
        <location evidence="1">Periplasm</location>
    </subcellularLocation>
</comment>
<organism evidence="5 6">
    <name type="scientific">Defluviicoccus vanus</name>
    <dbReference type="NCBI Taxonomy" id="111831"/>
    <lineage>
        <taxon>Bacteria</taxon>
        <taxon>Pseudomonadati</taxon>
        <taxon>Pseudomonadota</taxon>
        <taxon>Alphaproteobacteria</taxon>
        <taxon>Rhodospirillales</taxon>
        <taxon>Rhodospirillaceae</taxon>
        <taxon>Defluviicoccus</taxon>
    </lineage>
</organism>
<dbReference type="KEGG" id="dvn:HQ394_12035"/>
<protein>
    <submittedName>
        <fullName evidence="5">Extracellular solute-binding protein</fullName>
    </submittedName>
</protein>
<dbReference type="SUPFAM" id="SSF53850">
    <property type="entry name" value="Periplasmic binding protein-like II"/>
    <property type="match status" value="1"/>
</dbReference>
<accession>A0A7H1N6F9</accession>
<dbReference type="PANTHER" id="PTHR43649">
    <property type="entry name" value="ARABINOSE-BINDING PROTEIN-RELATED"/>
    <property type="match status" value="1"/>
</dbReference>
<reference evidence="5 6" key="1">
    <citation type="submission" date="2020-05" db="EMBL/GenBank/DDBJ databases">
        <title>Complete closed genome sequence of Defluviicoccus vanus.</title>
        <authorList>
            <person name="Bessarab I."/>
            <person name="Arumugam K."/>
            <person name="Maszenan A.M."/>
            <person name="Seviour R.J."/>
            <person name="Williams R.B."/>
        </authorList>
    </citation>
    <scope>NUCLEOTIDE SEQUENCE [LARGE SCALE GENOMIC DNA]</scope>
    <source>
        <strain evidence="5 6">Ben 114</strain>
    </source>
</reference>
<comment type="similarity">
    <text evidence="2">Belongs to the bacterial solute-binding protein 1 family.</text>
</comment>
<dbReference type="InterPro" id="IPR050490">
    <property type="entry name" value="Bact_solute-bd_prot1"/>
</dbReference>
<sequence>MPGALLLGVKAPAAIASPTPLTVITRDTEAIAGPAARHGHSFAAATGIAVKVVRAPFDQLYDDIMVGFITGRSLYDVVIVPSTWLADLAPYLAPVPDWLVKGIDLADIYPAYRDVMMRWQGDWKAVTIDGDLQIGAYRTDLFADPSHQRAFAAAYGQPLAPPETWEDYHRIAEYFHGRTDADGRTVAGTVEAFASRGQRLWTLFSRAAAYVNHPAQPGAMFFDPQSMIPSIDNPGWVRALSEYAGVRAFAPVDAARMDSFEIRARFIAGRSAMAVDWTDVGVLAADARVSTIADRVGFFILPGSSSVWNPTTQQWDSLDRVRRVPFIAFGGWIAAVPADRQRRDDAWRYVAWLADPTRSAVDVMDGSSGINPYRISHLADVTRWRRAFGSTVQASAYLAAIRASLESPEVVGDLRIPGFRAYAAALDAAIEAALSGKTEPQVALSEAAGAWERITDRLGRQGQRQHYRRAMGLDE</sequence>
<evidence type="ECO:0000313" key="6">
    <source>
        <dbReference type="Proteomes" id="UP000516369"/>
    </source>
</evidence>
<dbReference type="PANTHER" id="PTHR43649:SF34">
    <property type="entry name" value="ABC TRANSPORTER PERIPLASMIC-BINDING PROTEIN YCJN-RELATED"/>
    <property type="match status" value="1"/>
</dbReference>
<evidence type="ECO:0000256" key="1">
    <source>
        <dbReference type="ARBA" id="ARBA00004418"/>
    </source>
</evidence>
<dbReference type="GO" id="GO:0042597">
    <property type="term" value="C:periplasmic space"/>
    <property type="evidence" value="ECO:0007669"/>
    <property type="project" value="UniProtKB-SubCell"/>
</dbReference>
<keyword evidence="6" id="KW-1185">Reference proteome</keyword>
<evidence type="ECO:0000313" key="5">
    <source>
        <dbReference type="EMBL" id="QNT71295.1"/>
    </source>
</evidence>
<dbReference type="Proteomes" id="UP000516369">
    <property type="component" value="Chromosome"/>
</dbReference>
<keyword evidence="3" id="KW-0813">Transport</keyword>
<dbReference type="Gene3D" id="3.40.190.10">
    <property type="entry name" value="Periplasmic binding protein-like II"/>
    <property type="match status" value="2"/>
</dbReference>
<dbReference type="InterPro" id="IPR006059">
    <property type="entry name" value="SBP"/>
</dbReference>